<keyword evidence="3" id="KW-0614">Plasmid</keyword>
<evidence type="ECO:0008006" key="5">
    <source>
        <dbReference type="Google" id="ProtNLM"/>
    </source>
</evidence>
<dbReference type="Proteomes" id="UP000245431">
    <property type="component" value="Plasmid PVE_plasmid"/>
</dbReference>
<reference evidence="4" key="1">
    <citation type="submission" date="2016-07" db="EMBL/GenBank/DDBJ databases">
        <authorList>
            <person name="Florea S."/>
            <person name="Webb J.S."/>
            <person name="Jaromczyk J."/>
            <person name="Schardl C.L."/>
        </authorList>
    </citation>
    <scope>NUCLEOTIDE SEQUENCE [LARGE SCALE GENOMIC DNA]</scope>
    <source>
        <strain evidence="4">1YdBTEX2</strain>
        <plasmid evidence="4">Plasmid pve_Plasmid</plasmid>
    </source>
</reference>
<name>A0A1D3KAL4_PSEVE</name>
<dbReference type="AlphaFoldDB" id="A0A1D3KAL4"/>
<feature type="region of interest" description="Disordered" evidence="1">
    <location>
        <begin position="132"/>
        <end position="199"/>
    </location>
</feature>
<dbReference type="EMBL" id="LT599585">
    <property type="protein sequence ID" value="SBW85350.1"/>
    <property type="molecule type" value="Genomic_DNA"/>
</dbReference>
<evidence type="ECO:0000313" key="4">
    <source>
        <dbReference type="Proteomes" id="UP000245431"/>
    </source>
</evidence>
<accession>A0A1D3KAL4</accession>
<evidence type="ECO:0000256" key="2">
    <source>
        <dbReference type="SAM" id="Phobius"/>
    </source>
</evidence>
<protein>
    <recommendedName>
        <fullName evidence="5">Conjugal transfer protein TraB</fullName>
    </recommendedName>
</protein>
<feature type="compositionally biased region" description="Basic and acidic residues" evidence="1">
    <location>
        <begin position="91"/>
        <end position="110"/>
    </location>
</feature>
<gene>
    <name evidence="3" type="ORF">PVE_P0311</name>
</gene>
<sequence length="402" mass="43324">MAMKDNLNTWWQDLNPRWRQVIAIGGLLCSLMLAGAILVGGGKKTDSKKPEPLNETNLMLPVGNNNTPEQLLAKIEAQGKELKTVSSQLQQEKEARNADKLREMEEKQNNKNDPVTQDALQELKRVNQRLQDLEKNGPRSGSSPALTDSLPGYDASAGNGPVAPASEVKPAGPKLRITGANLDNKREAPKREEKPVPALPSGSFFEVVLLNGMDAPTSATTQKNPVPTTMRVKTLAMLPNKYKVDIKECFVLASGYGSLSSERAIIRTESISCVRKDGKIIDTKLEGYIVGEDGRAGMRGRLVSKQGQMIAKTIVAGGLSGIAQGLTPQSVPQLNLNPGQTVSTQTADASSILQTGVAKGFSTSANEVAKFYMEMAREMTPVVEIDAGRKVSVMLVKGFELK</sequence>
<geneLocation type="plasmid" evidence="4">
    <name>pve_Plasmid</name>
</geneLocation>
<dbReference type="InterPro" id="IPR005498">
    <property type="entry name" value="T4SS_VirB10/TraB/TrbI"/>
</dbReference>
<feature type="region of interest" description="Disordered" evidence="1">
    <location>
        <begin position="83"/>
        <end position="117"/>
    </location>
</feature>
<keyword evidence="2" id="KW-0472">Membrane</keyword>
<dbReference type="Pfam" id="PF03743">
    <property type="entry name" value="TrbI"/>
    <property type="match status" value="1"/>
</dbReference>
<feature type="transmembrane region" description="Helical" evidence="2">
    <location>
        <begin position="20"/>
        <end position="39"/>
    </location>
</feature>
<keyword evidence="2" id="KW-1133">Transmembrane helix</keyword>
<proteinExistence type="predicted"/>
<feature type="region of interest" description="Disordered" evidence="1">
    <location>
        <begin position="42"/>
        <end position="63"/>
    </location>
</feature>
<feature type="compositionally biased region" description="Basic and acidic residues" evidence="1">
    <location>
        <begin position="43"/>
        <end position="52"/>
    </location>
</feature>
<evidence type="ECO:0000256" key="1">
    <source>
        <dbReference type="SAM" id="MobiDB-lite"/>
    </source>
</evidence>
<organism evidence="3 4">
    <name type="scientific">Pseudomonas veronii 1YdBTEX2</name>
    <dbReference type="NCBI Taxonomy" id="1295141"/>
    <lineage>
        <taxon>Bacteria</taxon>
        <taxon>Pseudomonadati</taxon>
        <taxon>Pseudomonadota</taxon>
        <taxon>Gammaproteobacteria</taxon>
        <taxon>Pseudomonadales</taxon>
        <taxon>Pseudomonadaceae</taxon>
        <taxon>Pseudomonas</taxon>
    </lineage>
</organism>
<keyword evidence="2" id="KW-0812">Transmembrane</keyword>
<evidence type="ECO:0000313" key="3">
    <source>
        <dbReference type="EMBL" id="SBW85350.1"/>
    </source>
</evidence>
<dbReference type="CDD" id="cd16430">
    <property type="entry name" value="TraB"/>
    <property type="match status" value="1"/>
</dbReference>
<feature type="compositionally biased region" description="Basic and acidic residues" evidence="1">
    <location>
        <begin position="183"/>
        <end position="195"/>
    </location>
</feature>